<accession>A0A252AUK1</accession>
<dbReference type="PANTHER" id="PTHR43792:SF16">
    <property type="entry name" value="N-ACETYLTRANSFERASE DOMAIN-CONTAINING PROTEIN"/>
    <property type="match status" value="1"/>
</dbReference>
<gene>
    <name evidence="2" type="ORF">HK17_06655</name>
</gene>
<feature type="domain" description="N-acetyltransferase" evidence="1">
    <location>
        <begin position="11"/>
        <end position="155"/>
    </location>
</feature>
<dbReference type="RefSeq" id="WP_086659364.1">
    <property type="nucleotide sequence ID" value="NZ_JBJJWX010000001.1"/>
</dbReference>
<organism evidence="2 3">
    <name type="scientific">Acetobacter indonesiensis</name>
    <dbReference type="NCBI Taxonomy" id="104101"/>
    <lineage>
        <taxon>Bacteria</taxon>
        <taxon>Pseudomonadati</taxon>
        <taxon>Pseudomonadota</taxon>
        <taxon>Alphaproteobacteria</taxon>
        <taxon>Acetobacterales</taxon>
        <taxon>Acetobacteraceae</taxon>
        <taxon>Acetobacter</taxon>
    </lineage>
</organism>
<evidence type="ECO:0000313" key="3">
    <source>
        <dbReference type="Proteomes" id="UP000194641"/>
    </source>
</evidence>
<dbReference type="SUPFAM" id="SSF55729">
    <property type="entry name" value="Acyl-CoA N-acyltransferases (Nat)"/>
    <property type="match status" value="1"/>
</dbReference>
<dbReference type="GO" id="GO:0016747">
    <property type="term" value="F:acyltransferase activity, transferring groups other than amino-acyl groups"/>
    <property type="evidence" value="ECO:0007669"/>
    <property type="project" value="InterPro"/>
</dbReference>
<dbReference type="InterPro" id="IPR000182">
    <property type="entry name" value="GNAT_dom"/>
</dbReference>
<reference evidence="3" key="1">
    <citation type="submission" date="2014-06" db="EMBL/GenBank/DDBJ databases">
        <authorList>
            <person name="Winans N.J."/>
            <person name="Newell P.D."/>
            <person name="Douglas A.E."/>
        </authorList>
    </citation>
    <scope>NUCLEOTIDE SEQUENCE [LARGE SCALE GENOMIC DNA]</scope>
</reference>
<dbReference type="Proteomes" id="UP000194641">
    <property type="component" value="Unassembled WGS sequence"/>
</dbReference>
<evidence type="ECO:0000313" key="2">
    <source>
        <dbReference type="EMBL" id="OUI93951.1"/>
    </source>
</evidence>
<proteinExistence type="predicted"/>
<name>A0A252AUK1_9PROT</name>
<evidence type="ECO:0000259" key="1">
    <source>
        <dbReference type="Pfam" id="PF13302"/>
    </source>
</evidence>
<dbReference type="PANTHER" id="PTHR43792">
    <property type="entry name" value="GNAT FAMILY, PUTATIVE (AFU_ORTHOLOGUE AFUA_3G00765)-RELATED-RELATED"/>
    <property type="match status" value="1"/>
</dbReference>
<dbReference type="Pfam" id="PF13302">
    <property type="entry name" value="Acetyltransf_3"/>
    <property type="match status" value="1"/>
</dbReference>
<dbReference type="Gene3D" id="3.40.630.30">
    <property type="match status" value="1"/>
</dbReference>
<dbReference type="InterPro" id="IPR016181">
    <property type="entry name" value="Acyl_CoA_acyltransferase"/>
</dbReference>
<dbReference type="InterPro" id="IPR051531">
    <property type="entry name" value="N-acetyltransferase"/>
</dbReference>
<comment type="caution">
    <text evidence="2">The sequence shown here is derived from an EMBL/GenBank/DDBJ whole genome shotgun (WGS) entry which is preliminary data.</text>
</comment>
<dbReference type="EMBL" id="JOPA01000019">
    <property type="protein sequence ID" value="OUI93951.1"/>
    <property type="molecule type" value="Genomic_DNA"/>
</dbReference>
<protein>
    <recommendedName>
        <fullName evidence="1">N-acetyltransferase domain-containing protein</fullName>
    </recommendedName>
</protein>
<dbReference type="AlphaFoldDB" id="A0A252AUK1"/>
<sequence>MPDHPTLETERLVFTVPQRADFEEFAAMRADPVVARYTSGTPASANDTWGRLLRYRGLWGIMGFGHWTVREKTTNRFVGTIGFGEFHRGLTPSLDGLPEAGWVLASWCHGKGFASEGVRAICHWLDTQTPHTLSRCIIAPENAASLRVAEKNGFTFLAPSRYMDQDVLMFERNRP</sequence>